<dbReference type="InterPro" id="IPR001128">
    <property type="entry name" value="Cyt_P450"/>
</dbReference>
<dbReference type="Pfam" id="PF00067">
    <property type="entry name" value="p450"/>
    <property type="match status" value="1"/>
</dbReference>
<reference evidence="9" key="1">
    <citation type="submission" date="2023-06" db="EMBL/GenBank/DDBJ databases">
        <authorList>
            <person name="Delattre M."/>
        </authorList>
    </citation>
    <scope>NUCLEOTIDE SEQUENCE</scope>
    <source>
        <strain evidence="9">AF72</strain>
    </source>
</reference>
<evidence type="ECO:0000256" key="6">
    <source>
        <dbReference type="ARBA" id="ARBA00023033"/>
    </source>
</evidence>
<dbReference type="PRINTS" id="PR00463">
    <property type="entry name" value="EP450I"/>
</dbReference>
<dbReference type="GO" id="GO:0005737">
    <property type="term" value="C:cytoplasm"/>
    <property type="evidence" value="ECO:0007669"/>
    <property type="project" value="TreeGrafter"/>
</dbReference>
<dbReference type="GO" id="GO:0020037">
    <property type="term" value="F:heme binding"/>
    <property type="evidence" value="ECO:0007669"/>
    <property type="project" value="InterPro"/>
</dbReference>
<keyword evidence="10" id="KW-1185">Reference proteome</keyword>
<proteinExistence type="inferred from homology"/>
<dbReference type="GO" id="GO:0006805">
    <property type="term" value="P:xenobiotic metabolic process"/>
    <property type="evidence" value="ECO:0007669"/>
    <property type="project" value="TreeGrafter"/>
</dbReference>
<dbReference type="InterPro" id="IPR017972">
    <property type="entry name" value="Cyt_P450_CS"/>
</dbReference>
<evidence type="ECO:0008006" key="11">
    <source>
        <dbReference type="Google" id="ProtNLM"/>
    </source>
</evidence>
<dbReference type="CDD" id="cd20617">
    <property type="entry name" value="CYP1_2-like"/>
    <property type="match status" value="1"/>
</dbReference>
<accession>A0AA36CXV9</accession>
<keyword evidence="5 7" id="KW-0408">Iron</keyword>
<dbReference type="Proteomes" id="UP001177023">
    <property type="component" value="Unassembled WGS sequence"/>
</dbReference>
<evidence type="ECO:0000256" key="4">
    <source>
        <dbReference type="ARBA" id="ARBA00023002"/>
    </source>
</evidence>
<dbReference type="GO" id="GO:0005506">
    <property type="term" value="F:iron ion binding"/>
    <property type="evidence" value="ECO:0007669"/>
    <property type="project" value="InterPro"/>
</dbReference>
<evidence type="ECO:0000256" key="8">
    <source>
        <dbReference type="RuleBase" id="RU000461"/>
    </source>
</evidence>
<comment type="cofactor">
    <cofactor evidence="1 7">
        <name>heme</name>
        <dbReference type="ChEBI" id="CHEBI:30413"/>
    </cofactor>
</comment>
<dbReference type="PANTHER" id="PTHR24300:SF375">
    <property type="entry name" value="CYTOCHROME P450 FAMILY"/>
    <property type="match status" value="1"/>
</dbReference>
<dbReference type="SUPFAM" id="SSF48264">
    <property type="entry name" value="Cytochrome P450"/>
    <property type="match status" value="1"/>
</dbReference>
<feature type="binding site" description="axial binding residue" evidence="7">
    <location>
        <position position="448"/>
    </location>
    <ligand>
        <name>heme</name>
        <dbReference type="ChEBI" id="CHEBI:30413"/>
    </ligand>
    <ligandPart>
        <name>Fe</name>
        <dbReference type="ChEBI" id="CHEBI:18248"/>
    </ligandPart>
</feature>
<comment type="caution">
    <text evidence="9">The sequence shown here is derived from an EMBL/GenBank/DDBJ whole genome shotgun (WGS) entry which is preliminary data.</text>
</comment>
<protein>
    <recommendedName>
        <fullName evidence="11">Cytochrome P450</fullName>
    </recommendedName>
</protein>
<dbReference type="FunFam" id="1.10.630.10:FF:000036">
    <property type="entry name" value="CYtochrome P450 family"/>
    <property type="match status" value="1"/>
</dbReference>
<evidence type="ECO:0000256" key="7">
    <source>
        <dbReference type="PIRSR" id="PIRSR602401-1"/>
    </source>
</evidence>
<keyword evidence="7 8" id="KW-0349">Heme</keyword>
<evidence type="ECO:0000256" key="5">
    <source>
        <dbReference type="ARBA" id="ARBA00023004"/>
    </source>
</evidence>
<evidence type="ECO:0000256" key="3">
    <source>
        <dbReference type="ARBA" id="ARBA00022723"/>
    </source>
</evidence>
<dbReference type="InterPro" id="IPR036396">
    <property type="entry name" value="Cyt_P450_sf"/>
</dbReference>
<keyword evidence="3 7" id="KW-0479">Metal-binding</keyword>
<keyword evidence="4 8" id="KW-0560">Oxidoreductase</keyword>
<sequence>MFLLIIFTALLGYALYQYSIARKLPSGPLPFLFLGNLPQLYWHAYWKGNFAKAMRELQKRHGDVHTIWLGMQPFVNICTLEKAKELFVAQGKSQIGRFVAQFIQINQRDETGKTWGIVASHGETWTEHRRFALHTLRNFGMGKNIMEGRIIEELDYQLGEMENDKMINGEMSVGAWQLTDLIVGSIINRILFGYRFDKKRRDHFFAIKHNMDSMIENMTPIDVLYAPWWKNVPILKWRHEHIHHCLDPVLDFVKQNVMQRVEEIENGKHIIEEEPEDFMDAYFLEQKRRGDDLGEMSTHGLIIDLHDLWLAGQETTNITLQWSIHLMIQHPEIMKKCQDELSLVTAGSQNLSFADRPNTPYFTATSIEVQRVASILNFNLWRTTQEPCQIAGNDLPLGTLTTAQLSLLLGDPEVFERPDEFDPSRFLGEEGKKLADKVTPFGLGKRSCPGESLARNEIYLILGNLLLRYDISGSPKNPPRGDASPYSLARGPAKYDIVMKTRKAQTLVSSLPRRGALA</sequence>
<evidence type="ECO:0000313" key="9">
    <source>
        <dbReference type="EMBL" id="CAJ0576322.1"/>
    </source>
</evidence>
<dbReference type="GO" id="GO:0006082">
    <property type="term" value="P:organic acid metabolic process"/>
    <property type="evidence" value="ECO:0007669"/>
    <property type="project" value="TreeGrafter"/>
</dbReference>
<organism evidence="9 10">
    <name type="scientific">Mesorhabditis spiculigera</name>
    <dbReference type="NCBI Taxonomy" id="96644"/>
    <lineage>
        <taxon>Eukaryota</taxon>
        <taxon>Metazoa</taxon>
        <taxon>Ecdysozoa</taxon>
        <taxon>Nematoda</taxon>
        <taxon>Chromadorea</taxon>
        <taxon>Rhabditida</taxon>
        <taxon>Rhabditina</taxon>
        <taxon>Rhabditomorpha</taxon>
        <taxon>Rhabditoidea</taxon>
        <taxon>Rhabditidae</taxon>
        <taxon>Mesorhabditinae</taxon>
        <taxon>Mesorhabditis</taxon>
    </lineage>
</organism>
<evidence type="ECO:0000313" key="10">
    <source>
        <dbReference type="Proteomes" id="UP001177023"/>
    </source>
</evidence>
<feature type="non-terminal residue" evidence="9">
    <location>
        <position position="518"/>
    </location>
</feature>
<dbReference type="InterPro" id="IPR050182">
    <property type="entry name" value="Cytochrome_P450_fam2"/>
</dbReference>
<dbReference type="InterPro" id="IPR002401">
    <property type="entry name" value="Cyt_P450_E_grp-I"/>
</dbReference>
<keyword evidence="6 8" id="KW-0503">Monooxygenase</keyword>
<dbReference type="PANTHER" id="PTHR24300">
    <property type="entry name" value="CYTOCHROME P450 508A4-RELATED"/>
    <property type="match status" value="1"/>
</dbReference>
<name>A0AA36CXV9_9BILA</name>
<comment type="similarity">
    <text evidence="2 8">Belongs to the cytochrome P450 family.</text>
</comment>
<evidence type="ECO:0000256" key="1">
    <source>
        <dbReference type="ARBA" id="ARBA00001971"/>
    </source>
</evidence>
<dbReference type="Gene3D" id="1.10.630.10">
    <property type="entry name" value="Cytochrome P450"/>
    <property type="match status" value="1"/>
</dbReference>
<dbReference type="PRINTS" id="PR00385">
    <property type="entry name" value="P450"/>
</dbReference>
<dbReference type="EMBL" id="CATQJA010002643">
    <property type="protein sequence ID" value="CAJ0576322.1"/>
    <property type="molecule type" value="Genomic_DNA"/>
</dbReference>
<dbReference type="GO" id="GO:0016712">
    <property type="term" value="F:oxidoreductase activity, acting on paired donors, with incorporation or reduction of molecular oxygen, reduced flavin or flavoprotein as one donor, and incorporation of one atom of oxygen"/>
    <property type="evidence" value="ECO:0007669"/>
    <property type="project" value="TreeGrafter"/>
</dbReference>
<evidence type="ECO:0000256" key="2">
    <source>
        <dbReference type="ARBA" id="ARBA00010617"/>
    </source>
</evidence>
<gene>
    <name evidence="9" type="ORF">MSPICULIGERA_LOCUS14617</name>
</gene>
<dbReference type="AlphaFoldDB" id="A0AA36CXV9"/>
<dbReference type="PROSITE" id="PS00086">
    <property type="entry name" value="CYTOCHROME_P450"/>
    <property type="match status" value="1"/>
</dbReference>